<sequence length="514" mass="56030">MKDSLPDLQVGNITHTNILATVRLVAQFCVAVHKEYQGLRREVRALRAETHFLTERLSQHPCDATGDAPRIGKPPEKGARNRSDSDLTETNDSCDSGASGTNSGGADEDMPLRIEGSGETEICADVHVNGASKSSSTDSSVHANADDNDSTVESVIEKTSSAVKSVGRAVRVAPSGPRAKRRLLQNHADSDQDKENDGDGVISKVCKELSKTLEDDEQSNSSESSFDKWCPMFKIAKETPVSRNDTATMCRSKEREDTRHSGSGAKSGRVTKLNSASKAARSATKSRNTRVSRLDSSDEVESSGNSDDETEVSTRSKSASSSGKLLRRLSSSESAKSRGFLRIKLSSRNNKQRAMRKKIVGPRKRQSLPERRLNGNAGNSDNHDDSDDNPTVIDTSFRPSDTDFQITNCSVVIGDDISPLRVSAAKKRHKLNLKKKSRLSLPQDLDDESDLGGVVKLWDAGYVWELCKLLTQMLDDGGAKYLTFTDAKITNDTRWKLVGVRVSQCGCEGVPVWV</sequence>
<feature type="compositionally biased region" description="Basic residues" evidence="2">
    <location>
        <begin position="350"/>
        <end position="366"/>
    </location>
</feature>
<dbReference type="AlphaFoldDB" id="A0AAD9NXB4"/>
<name>A0AAD9NXB4_RIDPI</name>
<feature type="region of interest" description="Disordered" evidence="2">
    <location>
        <begin position="241"/>
        <end position="399"/>
    </location>
</feature>
<feature type="coiled-coil region" evidence="1">
    <location>
        <begin position="29"/>
        <end position="56"/>
    </location>
</feature>
<feature type="compositionally biased region" description="Polar residues" evidence="2">
    <location>
        <begin position="88"/>
        <end position="101"/>
    </location>
</feature>
<reference evidence="3" key="1">
    <citation type="journal article" date="2023" name="Mol. Biol. Evol.">
        <title>Third-Generation Sequencing Reveals the Adaptive Role of the Epigenome in Three Deep-Sea Polychaetes.</title>
        <authorList>
            <person name="Perez M."/>
            <person name="Aroh O."/>
            <person name="Sun Y."/>
            <person name="Lan Y."/>
            <person name="Juniper S.K."/>
            <person name="Young C.R."/>
            <person name="Angers B."/>
            <person name="Qian P.Y."/>
        </authorList>
    </citation>
    <scope>NUCLEOTIDE SEQUENCE</scope>
    <source>
        <strain evidence="3">R07B-5</strain>
    </source>
</reference>
<keyword evidence="1" id="KW-0175">Coiled coil</keyword>
<feature type="compositionally biased region" description="Basic and acidic residues" evidence="2">
    <location>
        <begin position="73"/>
        <end position="85"/>
    </location>
</feature>
<feature type="compositionally biased region" description="Basic and acidic residues" evidence="2">
    <location>
        <begin position="188"/>
        <end position="197"/>
    </location>
</feature>
<feature type="compositionally biased region" description="Polar residues" evidence="2">
    <location>
        <begin position="131"/>
        <end position="142"/>
    </location>
</feature>
<feature type="region of interest" description="Disordered" evidence="2">
    <location>
        <begin position="57"/>
        <end position="112"/>
    </location>
</feature>
<gene>
    <name evidence="3" type="ORF">NP493_277g00002</name>
</gene>
<evidence type="ECO:0000256" key="2">
    <source>
        <dbReference type="SAM" id="MobiDB-lite"/>
    </source>
</evidence>
<evidence type="ECO:0000256" key="1">
    <source>
        <dbReference type="SAM" id="Coils"/>
    </source>
</evidence>
<accession>A0AAD9NXB4</accession>
<proteinExistence type="predicted"/>
<feature type="compositionally biased region" description="Basic and acidic residues" evidence="2">
    <location>
        <begin position="251"/>
        <end position="260"/>
    </location>
</feature>
<dbReference type="Proteomes" id="UP001209878">
    <property type="component" value="Unassembled WGS sequence"/>
</dbReference>
<feature type="compositionally biased region" description="Polar residues" evidence="2">
    <location>
        <begin position="151"/>
        <end position="163"/>
    </location>
</feature>
<feature type="compositionally biased region" description="Low complexity" evidence="2">
    <location>
        <begin position="275"/>
        <end position="286"/>
    </location>
</feature>
<feature type="compositionally biased region" description="Low complexity" evidence="2">
    <location>
        <begin position="315"/>
        <end position="338"/>
    </location>
</feature>
<organism evidence="3 4">
    <name type="scientific">Ridgeia piscesae</name>
    <name type="common">Tubeworm</name>
    <dbReference type="NCBI Taxonomy" id="27915"/>
    <lineage>
        <taxon>Eukaryota</taxon>
        <taxon>Metazoa</taxon>
        <taxon>Spiralia</taxon>
        <taxon>Lophotrochozoa</taxon>
        <taxon>Annelida</taxon>
        <taxon>Polychaeta</taxon>
        <taxon>Sedentaria</taxon>
        <taxon>Canalipalpata</taxon>
        <taxon>Sabellida</taxon>
        <taxon>Siboglinidae</taxon>
        <taxon>Ridgeia</taxon>
    </lineage>
</organism>
<feature type="region of interest" description="Disordered" evidence="2">
    <location>
        <begin position="130"/>
        <end position="201"/>
    </location>
</feature>
<feature type="compositionally biased region" description="Acidic residues" evidence="2">
    <location>
        <begin position="297"/>
        <end position="311"/>
    </location>
</feature>
<evidence type="ECO:0000313" key="3">
    <source>
        <dbReference type="EMBL" id="KAK2184167.1"/>
    </source>
</evidence>
<comment type="caution">
    <text evidence="3">The sequence shown here is derived from an EMBL/GenBank/DDBJ whole genome shotgun (WGS) entry which is preliminary data.</text>
</comment>
<keyword evidence="4" id="KW-1185">Reference proteome</keyword>
<protein>
    <submittedName>
        <fullName evidence="3">Uncharacterized protein</fullName>
    </submittedName>
</protein>
<evidence type="ECO:0000313" key="4">
    <source>
        <dbReference type="Proteomes" id="UP001209878"/>
    </source>
</evidence>
<dbReference type="EMBL" id="JAODUO010000278">
    <property type="protein sequence ID" value="KAK2184167.1"/>
    <property type="molecule type" value="Genomic_DNA"/>
</dbReference>